<proteinExistence type="predicted"/>
<feature type="coiled-coil region" evidence="1">
    <location>
        <begin position="42"/>
        <end position="76"/>
    </location>
</feature>
<dbReference type="Proteomes" id="UP000199379">
    <property type="component" value="Unassembled WGS sequence"/>
</dbReference>
<gene>
    <name evidence="2" type="ORF">SAMN05444007_103292</name>
</gene>
<evidence type="ECO:0000256" key="1">
    <source>
        <dbReference type="SAM" id="Coils"/>
    </source>
</evidence>
<protein>
    <submittedName>
        <fullName evidence="2">Uncharacterized protein</fullName>
    </submittedName>
</protein>
<keyword evidence="3" id="KW-1185">Reference proteome</keyword>
<dbReference type="STRING" id="1227549.SAMN05444007_103292"/>
<dbReference type="EMBL" id="FNYD01000003">
    <property type="protein sequence ID" value="SEJ08512.1"/>
    <property type="molecule type" value="Genomic_DNA"/>
</dbReference>
<keyword evidence="1" id="KW-0175">Coiled coil</keyword>
<dbReference type="AlphaFoldDB" id="A0A1H6W7P6"/>
<evidence type="ECO:0000313" key="2">
    <source>
        <dbReference type="EMBL" id="SEJ08512.1"/>
    </source>
</evidence>
<sequence length="152" mass="16934">MPDLVKKPNARSQLLDNAIEVPDVAATASEVLSKVQKNRKAADSWKRQHQKSLAKLKSYKKELDAAHKDVAGTKARDERLAKKWTGLADKIIRLQAAAKSGKGGKDPEKEIRALHTQAVAAYDEMASQFEALAKKYEKLSRKLQRGLNNLPY</sequence>
<accession>A0A1H6W7P6</accession>
<reference evidence="2 3" key="1">
    <citation type="submission" date="2016-10" db="EMBL/GenBank/DDBJ databases">
        <authorList>
            <person name="de Groot N.N."/>
        </authorList>
    </citation>
    <scope>NUCLEOTIDE SEQUENCE [LARGE SCALE GENOMIC DNA]</scope>
    <source>
        <strain evidence="2 3">DSM 29340</strain>
    </source>
</reference>
<name>A0A1H6W7P6_9RHOB</name>
<organism evidence="2 3">
    <name type="scientific">Cribrihabitans marinus</name>
    <dbReference type="NCBI Taxonomy" id="1227549"/>
    <lineage>
        <taxon>Bacteria</taxon>
        <taxon>Pseudomonadati</taxon>
        <taxon>Pseudomonadota</taxon>
        <taxon>Alphaproteobacteria</taxon>
        <taxon>Rhodobacterales</taxon>
        <taxon>Paracoccaceae</taxon>
        <taxon>Cribrihabitans</taxon>
    </lineage>
</organism>
<feature type="coiled-coil region" evidence="1">
    <location>
        <begin position="122"/>
        <end position="149"/>
    </location>
</feature>
<dbReference type="RefSeq" id="WP_092363822.1">
    <property type="nucleotide sequence ID" value="NZ_BMGV01000003.1"/>
</dbReference>
<evidence type="ECO:0000313" key="3">
    <source>
        <dbReference type="Proteomes" id="UP000199379"/>
    </source>
</evidence>